<organism evidence="2 3">
    <name type="scientific">Gemmatirosa kalamazoonensis</name>
    <dbReference type="NCBI Taxonomy" id="861299"/>
    <lineage>
        <taxon>Bacteria</taxon>
        <taxon>Pseudomonadati</taxon>
        <taxon>Gemmatimonadota</taxon>
        <taxon>Gemmatimonadia</taxon>
        <taxon>Gemmatimonadales</taxon>
        <taxon>Gemmatimonadaceae</taxon>
        <taxon>Gemmatirosa</taxon>
    </lineage>
</organism>
<accession>W0RTD2</accession>
<evidence type="ECO:0008006" key="4">
    <source>
        <dbReference type="Google" id="ProtNLM"/>
    </source>
</evidence>
<dbReference type="EMBL" id="CP007129">
    <property type="protein sequence ID" value="AHG92843.1"/>
    <property type="molecule type" value="Genomic_DNA"/>
</dbReference>
<evidence type="ECO:0000313" key="2">
    <source>
        <dbReference type="EMBL" id="AHG92843.1"/>
    </source>
</evidence>
<keyword evidence="1" id="KW-0472">Membrane</keyword>
<keyword evidence="1" id="KW-0812">Transmembrane</keyword>
<feature type="transmembrane region" description="Helical" evidence="1">
    <location>
        <begin position="20"/>
        <end position="37"/>
    </location>
</feature>
<dbReference type="HOGENOM" id="CLU_2301785_0_0_0"/>
<keyword evidence="3" id="KW-1185">Reference proteome</keyword>
<dbReference type="Proteomes" id="UP000019151">
    <property type="component" value="Plasmid 1"/>
</dbReference>
<keyword evidence="1" id="KW-1133">Transmembrane helix</keyword>
<keyword evidence="2" id="KW-0614">Plasmid</keyword>
<dbReference type="AlphaFoldDB" id="W0RTD2"/>
<dbReference type="KEGG" id="gba:J421_5308"/>
<dbReference type="RefSeq" id="WP_025414169.1">
    <property type="nucleotide sequence ID" value="NZ_CP007129.1"/>
</dbReference>
<name>W0RTD2_9BACT</name>
<dbReference type="InParanoid" id="W0RTD2"/>
<evidence type="ECO:0000313" key="3">
    <source>
        <dbReference type="Proteomes" id="UP000019151"/>
    </source>
</evidence>
<gene>
    <name evidence="2" type="ORF">J421_5308</name>
</gene>
<proteinExistence type="predicted"/>
<feature type="transmembrane region" description="Helical" evidence="1">
    <location>
        <begin position="57"/>
        <end position="80"/>
    </location>
</feature>
<reference evidence="2 3" key="1">
    <citation type="journal article" date="2014" name="Genome Announc.">
        <title>Genome Sequence and Methylome of Soil Bacterium Gemmatirosa kalamazoonensis KBS708T, a Member of the Rarely Cultivated Gemmatimonadetes Phylum.</title>
        <authorList>
            <person name="Debruyn J.M."/>
            <person name="Radosevich M."/>
            <person name="Wommack K.E."/>
            <person name="Polson S.W."/>
            <person name="Hauser L.J."/>
            <person name="Fawaz M.N."/>
            <person name="Korlach J."/>
            <person name="Tsai Y.C."/>
        </authorList>
    </citation>
    <scope>NUCLEOTIDE SEQUENCE [LARGE SCALE GENOMIC DNA]</scope>
    <source>
        <strain evidence="2 3">KBS708</strain>
        <plasmid evidence="3">Plasmid 1</plasmid>
    </source>
</reference>
<geneLocation type="plasmid" evidence="2 3">
    <name>1</name>
</geneLocation>
<evidence type="ECO:0000256" key="1">
    <source>
        <dbReference type="SAM" id="Phobius"/>
    </source>
</evidence>
<protein>
    <recommendedName>
        <fullName evidence="4">Transmembrane protein</fullName>
    </recommendedName>
</protein>
<sequence>MTSPIDRFRRRLAENVTLQLRATLAVAVLFALTMAAIGRFDTCGPGDRDGQCGMGRFVLALYGMAGGSFLLVVGVVAIALRAWRRRRGSQAGSTRSLTNR</sequence>